<dbReference type="Proteomes" id="UP000315295">
    <property type="component" value="Unassembled WGS sequence"/>
</dbReference>
<proteinExistence type="predicted"/>
<feature type="compositionally biased region" description="Low complexity" evidence="1">
    <location>
        <begin position="25"/>
        <end position="42"/>
    </location>
</feature>
<feature type="compositionally biased region" description="Polar residues" evidence="1">
    <location>
        <begin position="65"/>
        <end position="81"/>
    </location>
</feature>
<evidence type="ECO:0000313" key="3">
    <source>
        <dbReference type="Proteomes" id="UP000315295"/>
    </source>
</evidence>
<name>A0A540LHB7_MALBA</name>
<evidence type="ECO:0000313" key="2">
    <source>
        <dbReference type="EMBL" id="TQD85712.1"/>
    </source>
</evidence>
<reference evidence="2 3" key="1">
    <citation type="journal article" date="2019" name="G3 (Bethesda)">
        <title>Sequencing of a Wild Apple (Malus baccata) Genome Unravels the Differences Between Cultivated and Wild Apple Species Regarding Disease Resistance and Cold Tolerance.</title>
        <authorList>
            <person name="Chen X."/>
        </authorList>
    </citation>
    <scope>NUCLEOTIDE SEQUENCE [LARGE SCALE GENOMIC DNA]</scope>
    <source>
        <strain evidence="3">cv. Shandingzi</strain>
        <tissue evidence="2">Leaves</tissue>
    </source>
</reference>
<sequence>MLTMSLNKNFVGAFNPIQGKKSVRTSKLSSNTTSKNKSKITSGGFQTMKLEHPALSPISRADVQPCSSHVDQTWPSNSEKI</sequence>
<dbReference type="EMBL" id="VIEB01000588">
    <property type="protein sequence ID" value="TQD85712.1"/>
    <property type="molecule type" value="Genomic_DNA"/>
</dbReference>
<feature type="region of interest" description="Disordered" evidence="1">
    <location>
        <begin position="21"/>
        <end position="81"/>
    </location>
</feature>
<protein>
    <submittedName>
        <fullName evidence="2">Uncharacterized protein</fullName>
    </submittedName>
</protein>
<organism evidence="2 3">
    <name type="scientific">Malus baccata</name>
    <name type="common">Siberian crab apple</name>
    <name type="synonym">Pyrus baccata</name>
    <dbReference type="NCBI Taxonomy" id="106549"/>
    <lineage>
        <taxon>Eukaryota</taxon>
        <taxon>Viridiplantae</taxon>
        <taxon>Streptophyta</taxon>
        <taxon>Embryophyta</taxon>
        <taxon>Tracheophyta</taxon>
        <taxon>Spermatophyta</taxon>
        <taxon>Magnoliopsida</taxon>
        <taxon>eudicotyledons</taxon>
        <taxon>Gunneridae</taxon>
        <taxon>Pentapetalae</taxon>
        <taxon>rosids</taxon>
        <taxon>fabids</taxon>
        <taxon>Rosales</taxon>
        <taxon>Rosaceae</taxon>
        <taxon>Amygdaloideae</taxon>
        <taxon>Maleae</taxon>
        <taxon>Malus</taxon>
    </lineage>
</organism>
<evidence type="ECO:0000256" key="1">
    <source>
        <dbReference type="SAM" id="MobiDB-lite"/>
    </source>
</evidence>
<accession>A0A540LHB7</accession>
<dbReference type="AlphaFoldDB" id="A0A540LHB7"/>
<gene>
    <name evidence="2" type="ORF">C1H46_028764</name>
</gene>
<keyword evidence="3" id="KW-1185">Reference proteome</keyword>
<comment type="caution">
    <text evidence="2">The sequence shown here is derived from an EMBL/GenBank/DDBJ whole genome shotgun (WGS) entry which is preliminary data.</text>
</comment>